<evidence type="ECO:0000256" key="2">
    <source>
        <dbReference type="ARBA" id="ARBA00022801"/>
    </source>
</evidence>
<dbReference type="EMBL" id="LATX01000887">
    <property type="protein sequence ID" value="KTB44640.1"/>
    <property type="molecule type" value="Genomic_DNA"/>
</dbReference>
<dbReference type="Gene3D" id="3.40.50.1820">
    <property type="entry name" value="alpha/beta hydrolase"/>
    <property type="match status" value="1"/>
</dbReference>
<dbReference type="Pfam" id="PF00561">
    <property type="entry name" value="Abhydrolase_1"/>
    <property type="match status" value="1"/>
</dbReference>
<dbReference type="Proteomes" id="UP000054988">
    <property type="component" value="Unassembled WGS sequence"/>
</dbReference>
<dbReference type="GO" id="GO:0016787">
    <property type="term" value="F:hydrolase activity"/>
    <property type="evidence" value="ECO:0007669"/>
    <property type="project" value="UniProtKB-KW"/>
</dbReference>
<feature type="domain" description="Peptidase S33 tripeptidyl aminopeptidase-like C-terminal" evidence="4">
    <location>
        <begin position="395"/>
        <end position="492"/>
    </location>
</feature>
<reference evidence="5 6" key="1">
    <citation type="submission" date="2015-12" db="EMBL/GenBank/DDBJ databases">
        <title>Draft genome sequence of Moniliophthora roreri, the causal agent of frosty pod rot of cacao.</title>
        <authorList>
            <person name="Aime M.C."/>
            <person name="Diaz-Valderrama J.R."/>
            <person name="Kijpornyongpan T."/>
            <person name="Phillips-Mora W."/>
        </authorList>
    </citation>
    <scope>NUCLEOTIDE SEQUENCE [LARGE SCALE GENOMIC DNA]</scope>
    <source>
        <strain evidence="5 6">MCA 2952</strain>
    </source>
</reference>
<accession>A0A0W0G7W8</accession>
<dbReference type="InterPro" id="IPR000073">
    <property type="entry name" value="AB_hydrolase_1"/>
</dbReference>
<dbReference type="InterPro" id="IPR029058">
    <property type="entry name" value="AB_hydrolase_fold"/>
</dbReference>
<feature type="domain" description="AB hydrolase-1" evidence="3">
    <location>
        <begin position="69"/>
        <end position="222"/>
    </location>
</feature>
<sequence length="502" mass="53932">MFSNQTILTSTLQIQPSPNLTWVACYDDVLQCALFQVPIDYSDASSGTLSIAMTKYPASASSLESPEMILYNPGGPGISGVDIVVSAGSILSAVFGPQFDVVSFDVRGTGHSTPRYEFFLNEAERNVWLGDPRKESPAATPDMIPSLWANARTLGMLARDRDVNGILPFAGSDMIARDMLSMVEAAGQEKLLYYGISYGTVLGSTFATIYPDRVERMILDGVLDMEGYYAGDGRNEVVDSDKTLQAFFDSCFAAGPDICAYYSSSPAAIEDRLNALYITIKDSPVGVYSSSSPYYGLVDYPTLKRAVRVALYNPYTSFAPLAQGLADLENGNGTTIYGLQVEGSEPSACGAAEYSNDWEANHAVTCGDGEEVTDNVEDLKKYWEETKDISTLADAALAQRIMCSGWKVHREGRFLGPVGANTSFPILLIGNTADPVTPLSAAKKTSTAFPGSVVLTLDTPGHTSVITTSFCLYEYIGAYFANGTLPEKGTVCEVDATIFPAV</sequence>
<gene>
    <name evidence="5" type="ORF">WG66_2776</name>
</gene>
<dbReference type="InterPro" id="IPR013595">
    <property type="entry name" value="Pept_S33_TAP-like_C"/>
</dbReference>
<evidence type="ECO:0000313" key="5">
    <source>
        <dbReference type="EMBL" id="KTB44640.1"/>
    </source>
</evidence>
<comment type="caution">
    <text evidence="5">The sequence shown here is derived from an EMBL/GenBank/DDBJ whole genome shotgun (WGS) entry which is preliminary data.</text>
</comment>
<protein>
    <submittedName>
        <fullName evidence="5">Uncharacterized protein</fullName>
    </submittedName>
</protein>
<organism evidence="5 6">
    <name type="scientific">Moniliophthora roreri</name>
    <name type="common">Frosty pod rot fungus</name>
    <name type="synonym">Monilia roreri</name>
    <dbReference type="NCBI Taxonomy" id="221103"/>
    <lineage>
        <taxon>Eukaryota</taxon>
        <taxon>Fungi</taxon>
        <taxon>Dikarya</taxon>
        <taxon>Basidiomycota</taxon>
        <taxon>Agaricomycotina</taxon>
        <taxon>Agaricomycetes</taxon>
        <taxon>Agaricomycetidae</taxon>
        <taxon>Agaricales</taxon>
        <taxon>Marasmiineae</taxon>
        <taxon>Marasmiaceae</taxon>
        <taxon>Moniliophthora</taxon>
    </lineage>
</organism>
<evidence type="ECO:0000256" key="1">
    <source>
        <dbReference type="ARBA" id="ARBA00010088"/>
    </source>
</evidence>
<proteinExistence type="inferred from homology"/>
<evidence type="ECO:0000313" key="6">
    <source>
        <dbReference type="Proteomes" id="UP000054988"/>
    </source>
</evidence>
<keyword evidence="2" id="KW-0378">Hydrolase</keyword>
<dbReference type="PANTHER" id="PTHR43248">
    <property type="entry name" value="2-SUCCINYL-6-HYDROXY-2,4-CYCLOHEXADIENE-1-CARBOXYLATE SYNTHASE"/>
    <property type="match status" value="1"/>
</dbReference>
<dbReference type="PANTHER" id="PTHR43248:SF25">
    <property type="entry name" value="AB HYDROLASE-1 DOMAIN-CONTAINING PROTEIN-RELATED"/>
    <property type="match status" value="1"/>
</dbReference>
<dbReference type="SUPFAM" id="SSF53474">
    <property type="entry name" value="alpha/beta-Hydrolases"/>
    <property type="match status" value="1"/>
</dbReference>
<name>A0A0W0G7W8_MONRR</name>
<comment type="similarity">
    <text evidence="1">Belongs to the peptidase S33 family.</text>
</comment>
<dbReference type="eggNOG" id="ENOG502RY03">
    <property type="taxonomic scope" value="Eukaryota"/>
</dbReference>
<evidence type="ECO:0000259" key="3">
    <source>
        <dbReference type="Pfam" id="PF00561"/>
    </source>
</evidence>
<dbReference type="Pfam" id="PF08386">
    <property type="entry name" value="Abhydrolase_4"/>
    <property type="match status" value="1"/>
</dbReference>
<evidence type="ECO:0000259" key="4">
    <source>
        <dbReference type="Pfam" id="PF08386"/>
    </source>
</evidence>
<dbReference type="AlphaFoldDB" id="A0A0W0G7W8"/>
<dbReference type="InterPro" id="IPR051601">
    <property type="entry name" value="Serine_prot/Carboxylest_S33"/>
</dbReference>